<dbReference type="AlphaFoldDB" id="M0G8K7"/>
<proteinExistence type="predicted"/>
<keyword evidence="2" id="KW-1185">Reference proteome</keyword>
<reference evidence="1 2" key="1">
    <citation type="journal article" date="2014" name="PLoS Genet.">
        <title>Phylogenetically driven sequencing of extremely halophilic archaea reveals strategies for static and dynamic osmo-response.</title>
        <authorList>
            <person name="Becker E.A."/>
            <person name="Seitzer P.M."/>
            <person name="Tritt A."/>
            <person name="Larsen D."/>
            <person name="Krusor M."/>
            <person name="Yao A.I."/>
            <person name="Wu D."/>
            <person name="Madern D."/>
            <person name="Eisen J.A."/>
            <person name="Darling A.E."/>
            <person name="Facciotti M.T."/>
        </authorList>
    </citation>
    <scope>NUCLEOTIDE SEQUENCE [LARGE SCALE GENOMIC DNA]</scope>
    <source>
        <strain evidence="2">DSM 18310 / JCM 13924 / TL6</strain>
    </source>
</reference>
<accession>M0G8K7</accession>
<gene>
    <name evidence="1" type="ORF">C457_11346</name>
</gene>
<evidence type="ECO:0000313" key="1">
    <source>
        <dbReference type="EMBL" id="ELZ68596.1"/>
    </source>
</evidence>
<protein>
    <recommendedName>
        <fullName evidence="3">Zinc-ribbon domain-containing protein</fullName>
    </recommendedName>
</protein>
<evidence type="ECO:0008006" key="3">
    <source>
        <dbReference type="Google" id="ProtNLM"/>
    </source>
</evidence>
<dbReference type="Proteomes" id="UP000011559">
    <property type="component" value="Unassembled WGS sequence"/>
</dbReference>
<name>M0G8K7_HALPT</name>
<comment type="caution">
    <text evidence="1">The sequence shown here is derived from an EMBL/GenBank/DDBJ whole genome shotgun (WGS) entry which is preliminary data.</text>
</comment>
<dbReference type="EMBL" id="AOLG01000035">
    <property type="protein sequence ID" value="ELZ68596.1"/>
    <property type="molecule type" value="Genomic_DNA"/>
</dbReference>
<evidence type="ECO:0000313" key="2">
    <source>
        <dbReference type="Proteomes" id="UP000011559"/>
    </source>
</evidence>
<sequence length="117" mass="13054">MLSYVERRIETLRTPIEEEIEAAAAGEVLKIEDHGAYALVRKHPPNPEGSGVNTDQVSLYHVRREQRMDGTESLHWVYLGDVHNAEQIRCGSCGGMLDKEAAFCPHCGADNPDYTET</sequence>
<organism evidence="1 2">
    <name type="scientific">Haloferax prahovense (strain DSM 18310 / JCM 13924 / TL6)</name>
    <dbReference type="NCBI Taxonomy" id="1227461"/>
    <lineage>
        <taxon>Archaea</taxon>
        <taxon>Methanobacteriati</taxon>
        <taxon>Methanobacteriota</taxon>
        <taxon>Stenosarchaea group</taxon>
        <taxon>Halobacteria</taxon>
        <taxon>Halobacteriales</taxon>
        <taxon>Haloferacaceae</taxon>
        <taxon>Haloferax</taxon>
    </lineage>
</organism>